<dbReference type="EMBL" id="UZAM01018043">
    <property type="protein sequence ID" value="VDP49303.1"/>
    <property type="molecule type" value="Genomic_DNA"/>
</dbReference>
<proteinExistence type="predicted"/>
<evidence type="ECO:0000256" key="3">
    <source>
        <dbReference type="ARBA" id="ARBA00022837"/>
    </source>
</evidence>
<dbReference type="PANTHER" id="PTHR24027">
    <property type="entry name" value="CADHERIN-23"/>
    <property type="match status" value="1"/>
</dbReference>
<organism evidence="10">
    <name type="scientific">Soboliphyme baturini</name>
    <dbReference type="NCBI Taxonomy" id="241478"/>
    <lineage>
        <taxon>Eukaryota</taxon>
        <taxon>Metazoa</taxon>
        <taxon>Ecdysozoa</taxon>
        <taxon>Nematoda</taxon>
        <taxon>Enoplea</taxon>
        <taxon>Dorylaimia</taxon>
        <taxon>Dioctophymatida</taxon>
        <taxon>Dioctophymatoidea</taxon>
        <taxon>Soboliphymatidae</taxon>
        <taxon>Soboliphyme</taxon>
    </lineage>
</organism>
<dbReference type="InterPro" id="IPR002126">
    <property type="entry name" value="Cadherin-like_dom"/>
</dbReference>
<sequence>MASPRSVVVVLAVLMVFDPSDVITGLRPVSAYREVCQVNRHLVKPPTYEILDIARSGTVVFAASYWPRDAVVKPGGISGLAADFLRNSFTYDLPNNGLVRLVTNGTVRLPPYPSQLTETYLTIDILCNGNMHALAILKVTSTNRHAPRFLGLPYTLIIPEDTAVNSMIRTPVICVDWDPAPAYGVTFDLQVRSDHTFRLEVPWDEHYTPSQLRTWTGIRAEEWKNSSLPKVVYLRLLKELDFEYSRRSYTLYITAKDSIFNPFNVKSTTTDLLVKVADVDDTPPAFSSMTYKADISQVQKYNQINLIIMA</sequence>
<dbReference type="GO" id="GO:0045296">
    <property type="term" value="F:cadherin binding"/>
    <property type="evidence" value="ECO:0007669"/>
    <property type="project" value="TreeGrafter"/>
</dbReference>
<dbReference type="InterPro" id="IPR015919">
    <property type="entry name" value="Cadherin-like_sf"/>
</dbReference>
<dbReference type="PANTHER" id="PTHR24027:SF438">
    <property type="entry name" value="CADHERIN 23"/>
    <property type="match status" value="1"/>
</dbReference>
<dbReference type="AlphaFoldDB" id="A0A183J9H8"/>
<gene>
    <name evidence="8" type="ORF">SBAD_LOCUS12526</name>
</gene>
<dbReference type="GO" id="GO:0016477">
    <property type="term" value="P:cell migration"/>
    <property type="evidence" value="ECO:0007669"/>
    <property type="project" value="TreeGrafter"/>
</dbReference>
<dbReference type="OrthoDB" id="5870839at2759"/>
<evidence type="ECO:0000256" key="1">
    <source>
        <dbReference type="ARBA" id="ARBA00004370"/>
    </source>
</evidence>
<evidence type="ECO:0000259" key="7">
    <source>
        <dbReference type="PROSITE" id="PS50268"/>
    </source>
</evidence>
<dbReference type="WBParaSite" id="SBAD_0001293501-mRNA-1">
    <property type="protein sequence ID" value="SBAD_0001293501-mRNA-1"/>
    <property type="gene ID" value="SBAD_0001293501"/>
</dbReference>
<reference evidence="10" key="1">
    <citation type="submission" date="2016-06" db="UniProtKB">
        <authorList>
            <consortium name="WormBaseParasite"/>
        </authorList>
    </citation>
    <scope>IDENTIFICATION</scope>
</reference>
<evidence type="ECO:0000256" key="5">
    <source>
        <dbReference type="PROSITE-ProRule" id="PRU00043"/>
    </source>
</evidence>
<dbReference type="Proteomes" id="UP000270296">
    <property type="component" value="Unassembled WGS sequence"/>
</dbReference>
<keyword evidence="6" id="KW-0732">Signal</keyword>
<dbReference type="InterPro" id="IPR039808">
    <property type="entry name" value="Cadherin"/>
</dbReference>
<protein>
    <submittedName>
        <fullName evidence="10">Cadherin domain-containing protein</fullName>
    </submittedName>
</protein>
<keyword evidence="2" id="KW-0677">Repeat</keyword>
<dbReference type="GO" id="GO:0008013">
    <property type="term" value="F:beta-catenin binding"/>
    <property type="evidence" value="ECO:0007669"/>
    <property type="project" value="TreeGrafter"/>
</dbReference>
<accession>A0A183J9H8</accession>
<evidence type="ECO:0000256" key="2">
    <source>
        <dbReference type="ARBA" id="ARBA00022737"/>
    </source>
</evidence>
<evidence type="ECO:0000256" key="4">
    <source>
        <dbReference type="ARBA" id="ARBA00023136"/>
    </source>
</evidence>
<keyword evidence="3 5" id="KW-0106">Calcium</keyword>
<reference evidence="8 9" key="2">
    <citation type="submission" date="2018-11" db="EMBL/GenBank/DDBJ databases">
        <authorList>
            <consortium name="Pathogen Informatics"/>
        </authorList>
    </citation>
    <scope>NUCLEOTIDE SEQUENCE [LARGE SCALE GENOMIC DNA]</scope>
</reference>
<evidence type="ECO:0000313" key="8">
    <source>
        <dbReference type="EMBL" id="VDP49303.1"/>
    </source>
</evidence>
<dbReference type="GO" id="GO:0007156">
    <property type="term" value="P:homophilic cell adhesion via plasma membrane adhesion molecules"/>
    <property type="evidence" value="ECO:0007669"/>
    <property type="project" value="InterPro"/>
</dbReference>
<comment type="subcellular location">
    <subcellularLocation>
        <location evidence="1">Membrane</location>
    </subcellularLocation>
</comment>
<dbReference type="PROSITE" id="PS50268">
    <property type="entry name" value="CADHERIN_2"/>
    <property type="match status" value="1"/>
</dbReference>
<evidence type="ECO:0000313" key="9">
    <source>
        <dbReference type="Proteomes" id="UP000270296"/>
    </source>
</evidence>
<dbReference type="CDD" id="cd11304">
    <property type="entry name" value="Cadherin_repeat"/>
    <property type="match status" value="1"/>
</dbReference>
<name>A0A183J9H8_9BILA</name>
<keyword evidence="9" id="KW-1185">Reference proteome</keyword>
<evidence type="ECO:0000313" key="10">
    <source>
        <dbReference type="WBParaSite" id="SBAD_0001293501-mRNA-1"/>
    </source>
</evidence>
<dbReference type="Gene3D" id="2.60.40.60">
    <property type="entry name" value="Cadherins"/>
    <property type="match status" value="1"/>
</dbReference>
<dbReference type="GO" id="GO:0016342">
    <property type="term" value="C:catenin complex"/>
    <property type="evidence" value="ECO:0007669"/>
    <property type="project" value="TreeGrafter"/>
</dbReference>
<dbReference type="GO" id="GO:0005509">
    <property type="term" value="F:calcium ion binding"/>
    <property type="evidence" value="ECO:0007669"/>
    <property type="project" value="UniProtKB-UniRule"/>
</dbReference>
<feature type="signal peptide" evidence="6">
    <location>
        <begin position="1"/>
        <end position="22"/>
    </location>
</feature>
<keyword evidence="4" id="KW-0472">Membrane</keyword>
<feature type="chain" id="PRO_5043140499" evidence="6">
    <location>
        <begin position="23"/>
        <end position="310"/>
    </location>
</feature>
<feature type="domain" description="Cadherin" evidence="7">
    <location>
        <begin position="150"/>
        <end position="286"/>
    </location>
</feature>
<dbReference type="SUPFAM" id="SSF49313">
    <property type="entry name" value="Cadherin-like"/>
    <property type="match status" value="1"/>
</dbReference>
<dbReference type="PRINTS" id="PR00205">
    <property type="entry name" value="CADHERIN"/>
</dbReference>
<evidence type="ECO:0000256" key="6">
    <source>
        <dbReference type="SAM" id="SignalP"/>
    </source>
</evidence>